<gene>
    <name evidence="13" type="ORF">PLXY2_LOCUS1588</name>
</gene>
<evidence type="ECO:0000313" key="14">
    <source>
        <dbReference type="Proteomes" id="UP000653454"/>
    </source>
</evidence>
<evidence type="ECO:0000256" key="7">
    <source>
        <dbReference type="ARBA" id="ARBA00023157"/>
    </source>
</evidence>
<organism evidence="13 14">
    <name type="scientific">Plutella xylostella</name>
    <name type="common">Diamondback moth</name>
    <name type="synonym">Plutella maculipennis</name>
    <dbReference type="NCBI Taxonomy" id="51655"/>
    <lineage>
        <taxon>Eukaryota</taxon>
        <taxon>Metazoa</taxon>
        <taxon>Ecdysozoa</taxon>
        <taxon>Arthropoda</taxon>
        <taxon>Hexapoda</taxon>
        <taxon>Insecta</taxon>
        <taxon>Pterygota</taxon>
        <taxon>Neoptera</taxon>
        <taxon>Endopterygota</taxon>
        <taxon>Lepidoptera</taxon>
        <taxon>Glossata</taxon>
        <taxon>Ditrysia</taxon>
        <taxon>Yponomeutoidea</taxon>
        <taxon>Plutellidae</taxon>
        <taxon>Plutella</taxon>
    </lineage>
</organism>
<evidence type="ECO:0000256" key="10">
    <source>
        <dbReference type="RuleBase" id="RU363034"/>
    </source>
</evidence>
<evidence type="ECO:0000256" key="4">
    <source>
        <dbReference type="ARBA" id="ARBA00022670"/>
    </source>
</evidence>
<reference evidence="13" key="1">
    <citation type="submission" date="2020-11" db="EMBL/GenBank/DDBJ databases">
        <authorList>
            <person name="Whiteford S."/>
        </authorList>
    </citation>
    <scope>NUCLEOTIDE SEQUENCE</scope>
</reference>
<feature type="signal peptide" evidence="11">
    <location>
        <begin position="1"/>
        <end position="16"/>
    </location>
</feature>
<dbReference type="Pfam" id="PF00089">
    <property type="entry name" value="Trypsin"/>
    <property type="match status" value="1"/>
</dbReference>
<dbReference type="Proteomes" id="UP000653454">
    <property type="component" value="Unassembled WGS sequence"/>
</dbReference>
<accession>A0A8S4DE78</accession>
<dbReference type="PROSITE" id="PS50240">
    <property type="entry name" value="TRYPSIN_DOM"/>
    <property type="match status" value="1"/>
</dbReference>
<dbReference type="PANTHER" id="PTHR24276">
    <property type="entry name" value="POLYSERASE-RELATED"/>
    <property type="match status" value="1"/>
</dbReference>
<dbReference type="InterPro" id="IPR033116">
    <property type="entry name" value="TRYPSIN_SER"/>
</dbReference>
<dbReference type="InterPro" id="IPR001314">
    <property type="entry name" value="Peptidase_S1A"/>
</dbReference>
<dbReference type="PROSITE" id="PS00135">
    <property type="entry name" value="TRYPSIN_SER"/>
    <property type="match status" value="1"/>
</dbReference>
<keyword evidence="4 10" id="KW-0645">Protease</keyword>
<comment type="similarity">
    <text evidence="2">Belongs to the peptidase S1 family.</text>
</comment>
<evidence type="ECO:0000256" key="8">
    <source>
        <dbReference type="ARBA" id="ARBA00036320"/>
    </source>
</evidence>
<dbReference type="EC" id="3.4.21.4" evidence="9"/>
<keyword evidence="6 10" id="KW-0720">Serine protease</keyword>
<keyword evidence="5 10" id="KW-0378">Hydrolase</keyword>
<comment type="subcellular location">
    <subcellularLocation>
        <location evidence="1">Secreted</location>
    </subcellularLocation>
</comment>
<comment type="caution">
    <text evidence="13">The sequence shown here is derived from an EMBL/GenBank/DDBJ whole genome shotgun (WGS) entry which is preliminary data.</text>
</comment>
<feature type="domain" description="Peptidase S1" evidence="12">
    <location>
        <begin position="31"/>
        <end position="252"/>
    </location>
</feature>
<comment type="catalytic activity">
    <reaction evidence="8">
        <text>Preferential cleavage: Arg-|-Xaa, Lys-|-Xaa.</text>
        <dbReference type="EC" id="3.4.21.4"/>
    </reaction>
</comment>
<keyword evidence="11" id="KW-0732">Signal</keyword>
<keyword evidence="14" id="KW-1185">Reference proteome</keyword>
<proteinExistence type="inferred from homology"/>
<dbReference type="Gene3D" id="2.40.10.10">
    <property type="entry name" value="Trypsin-like serine proteases"/>
    <property type="match status" value="2"/>
</dbReference>
<dbReference type="PROSITE" id="PS00134">
    <property type="entry name" value="TRYPSIN_HIS"/>
    <property type="match status" value="1"/>
</dbReference>
<dbReference type="GO" id="GO:0016485">
    <property type="term" value="P:protein processing"/>
    <property type="evidence" value="ECO:0007669"/>
    <property type="project" value="UniProtKB-ARBA"/>
</dbReference>
<evidence type="ECO:0000256" key="11">
    <source>
        <dbReference type="SAM" id="SignalP"/>
    </source>
</evidence>
<dbReference type="GO" id="GO:0005576">
    <property type="term" value="C:extracellular region"/>
    <property type="evidence" value="ECO:0007669"/>
    <property type="project" value="UniProtKB-SubCell"/>
</dbReference>
<dbReference type="InterPro" id="IPR050430">
    <property type="entry name" value="Peptidase_S1"/>
</dbReference>
<evidence type="ECO:0000256" key="6">
    <source>
        <dbReference type="ARBA" id="ARBA00022825"/>
    </source>
</evidence>
<dbReference type="GO" id="GO:0004252">
    <property type="term" value="F:serine-type endopeptidase activity"/>
    <property type="evidence" value="ECO:0007669"/>
    <property type="project" value="UniProtKB-EC"/>
</dbReference>
<feature type="chain" id="PRO_5035949120" description="trypsin" evidence="11">
    <location>
        <begin position="17"/>
        <end position="256"/>
    </location>
</feature>
<evidence type="ECO:0000256" key="3">
    <source>
        <dbReference type="ARBA" id="ARBA00022525"/>
    </source>
</evidence>
<sequence>MKFLFIVPMVLALAHGSVVPNPLLRRGTTRIVGGADAPAGAVPYQVSLRQFGSHFCGGSIISSRFVLTAAHCAEAAIAAFTKATVGSNLLNQGGKSYPVDKFIIHEDYDGYVIKNDISLAKLSEPIKFNINVQPIPLPEQNTEGGADLLLSGWGTTTYPGSTPNELQWINLTALTVDECQRRLAAINPVYENQICSLTKSGQGACHGDSGGPLVADGAVVGVVSWGMPCARGYPDVYTRVYSFKAWIQKEMDENSS</sequence>
<protein>
    <recommendedName>
        <fullName evidence="9">trypsin</fullName>
        <ecNumber evidence="9">3.4.21.4</ecNumber>
    </recommendedName>
</protein>
<evidence type="ECO:0000256" key="2">
    <source>
        <dbReference type="ARBA" id="ARBA00007664"/>
    </source>
</evidence>
<dbReference type="InterPro" id="IPR018114">
    <property type="entry name" value="TRYPSIN_HIS"/>
</dbReference>
<dbReference type="InterPro" id="IPR009003">
    <property type="entry name" value="Peptidase_S1_PA"/>
</dbReference>
<dbReference type="EMBL" id="CAJHNJ030000004">
    <property type="protein sequence ID" value="CAG9095789.1"/>
    <property type="molecule type" value="Genomic_DNA"/>
</dbReference>
<name>A0A8S4DE78_PLUXY</name>
<keyword evidence="7" id="KW-1015">Disulfide bond</keyword>
<dbReference type="PANTHER" id="PTHR24276:SF96">
    <property type="entry name" value="PEPTIDASE S1 DOMAIN-CONTAINING PROTEIN"/>
    <property type="match status" value="1"/>
</dbReference>
<dbReference type="SUPFAM" id="SSF50494">
    <property type="entry name" value="Trypsin-like serine proteases"/>
    <property type="match status" value="1"/>
</dbReference>
<dbReference type="InterPro" id="IPR001254">
    <property type="entry name" value="Trypsin_dom"/>
</dbReference>
<evidence type="ECO:0000256" key="1">
    <source>
        <dbReference type="ARBA" id="ARBA00004613"/>
    </source>
</evidence>
<evidence type="ECO:0000313" key="13">
    <source>
        <dbReference type="EMBL" id="CAG9095789.1"/>
    </source>
</evidence>
<dbReference type="AlphaFoldDB" id="A0A8S4DE78"/>
<keyword evidence="3" id="KW-0964">Secreted</keyword>
<dbReference type="PRINTS" id="PR00722">
    <property type="entry name" value="CHYMOTRYPSIN"/>
</dbReference>
<evidence type="ECO:0000256" key="9">
    <source>
        <dbReference type="ARBA" id="ARBA00038868"/>
    </source>
</evidence>
<evidence type="ECO:0000256" key="5">
    <source>
        <dbReference type="ARBA" id="ARBA00022801"/>
    </source>
</evidence>
<dbReference type="SMART" id="SM00020">
    <property type="entry name" value="Tryp_SPc"/>
    <property type="match status" value="1"/>
</dbReference>
<dbReference type="InterPro" id="IPR043504">
    <property type="entry name" value="Peptidase_S1_PA_chymotrypsin"/>
</dbReference>
<dbReference type="FunFam" id="2.40.10.10:FF:000047">
    <property type="entry name" value="Trypsin eta"/>
    <property type="match status" value="1"/>
</dbReference>
<dbReference type="CDD" id="cd00190">
    <property type="entry name" value="Tryp_SPc"/>
    <property type="match status" value="1"/>
</dbReference>
<evidence type="ECO:0000259" key="12">
    <source>
        <dbReference type="PROSITE" id="PS50240"/>
    </source>
</evidence>